<dbReference type="Proteomes" id="UP001357485">
    <property type="component" value="Unassembled WGS sequence"/>
</dbReference>
<sequence length="263" mass="30585">MSFLTFLNEESERLLSPLIAQHLFGRHANAKAELRRPLRKPGDGEEYVQEGHHWLRRGNDPVEEQPHYIVTPFIRRNLDNLLRAASTRRYPVLIQGPTSSGKTSMIEYLARRSGNKFVRINNHEHTDLQEYLGTYVSDSDGQLHYQEGILVKALREGHWVVLDELNLAPTDVLEALNRLLDDNRELLISETQEVIRPHENFILFATQNPAGVYGGRKPLSRAFRNRFLELHFDDIPVNELAEILYRRTKIPESWSKKIVNVYR</sequence>
<dbReference type="Gene3D" id="3.40.50.300">
    <property type="entry name" value="P-loop containing nucleotide triphosphate hydrolases"/>
    <property type="match status" value="1"/>
</dbReference>
<dbReference type="InterPro" id="IPR011704">
    <property type="entry name" value="ATPase_dyneun-rel_AAA"/>
</dbReference>
<proteinExistence type="predicted"/>
<protein>
    <submittedName>
        <fullName evidence="4">AAA ATPase midasin</fullName>
    </submittedName>
</protein>
<name>A0ABR0K819_9PEZI</name>
<feature type="non-terminal residue" evidence="4">
    <location>
        <position position="263"/>
    </location>
</feature>
<dbReference type="SMART" id="SM00382">
    <property type="entry name" value="AAA"/>
    <property type="match status" value="1"/>
</dbReference>
<dbReference type="EMBL" id="JAVRRA010026375">
    <property type="protein sequence ID" value="KAK5089780.1"/>
    <property type="molecule type" value="Genomic_DNA"/>
</dbReference>
<keyword evidence="2" id="KW-0067">ATP-binding</keyword>
<keyword evidence="1" id="KW-0547">Nucleotide-binding</keyword>
<organism evidence="4 5">
    <name type="scientific">Cryomyces antarcticus</name>
    <dbReference type="NCBI Taxonomy" id="329879"/>
    <lineage>
        <taxon>Eukaryota</taxon>
        <taxon>Fungi</taxon>
        <taxon>Dikarya</taxon>
        <taxon>Ascomycota</taxon>
        <taxon>Pezizomycotina</taxon>
        <taxon>Dothideomycetes</taxon>
        <taxon>Dothideomycetes incertae sedis</taxon>
        <taxon>Cryomyces</taxon>
    </lineage>
</organism>
<evidence type="ECO:0000313" key="4">
    <source>
        <dbReference type="EMBL" id="KAK5089780.1"/>
    </source>
</evidence>
<keyword evidence="5" id="KW-1185">Reference proteome</keyword>
<evidence type="ECO:0000256" key="1">
    <source>
        <dbReference type="ARBA" id="ARBA00022741"/>
    </source>
</evidence>
<feature type="domain" description="AAA+ ATPase" evidence="3">
    <location>
        <begin position="88"/>
        <end position="233"/>
    </location>
</feature>
<dbReference type="CDD" id="cd00009">
    <property type="entry name" value="AAA"/>
    <property type="match status" value="1"/>
</dbReference>
<dbReference type="PANTHER" id="PTHR48103:SF2">
    <property type="entry name" value="MIDASIN"/>
    <property type="match status" value="1"/>
</dbReference>
<dbReference type="Pfam" id="PF07728">
    <property type="entry name" value="AAA_5"/>
    <property type="match status" value="1"/>
</dbReference>
<evidence type="ECO:0000259" key="3">
    <source>
        <dbReference type="SMART" id="SM00382"/>
    </source>
</evidence>
<dbReference type="InterPro" id="IPR003593">
    <property type="entry name" value="AAA+_ATPase"/>
</dbReference>
<gene>
    <name evidence="4" type="primary">MDN1_1</name>
    <name evidence="4" type="ORF">LTR16_007863</name>
</gene>
<evidence type="ECO:0000313" key="5">
    <source>
        <dbReference type="Proteomes" id="UP001357485"/>
    </source>
</evidence>
<dbReference type="InterPro" id="IPR027417">
    <property type="entry name" value="P-loop_NTPase"/>
</dbReference>
<comment type="caution">
    <text evidence="4">The sequence shown here is derived from an EMBL/GenBank/DDBJ whole genome shotgun (WGS) entry which is preliminary data.</text>
</comment>
<evidence type="ECO:0000256" key="2">
    <source>
        <dbReference type="ARBA" id="ARBA00022840"/>
    </source>
</evidence>
<reference evidence="4 5" key="1">
    <citation type="submission" date="2023-08" db="EMBL/GenBank/DDBJ databases">
        <title>Black Yeasts Isolated from many extreme environments.</title>
        <authorList>
            <person name="Coleine C."/>
            <person name="Stajich J.E."/>
            <person name="Selbmann L."/>
        </authorList>
    </citation>
    <scope>NUCLEOTIDE SEQUENCE [LARGE SCALE GENOMIC DNA]</scope>
    <source>
        <strain evidence="4 5">CCFEE 536</strain>
    </source>
</reference>
<dbReference type="PANTHER" id="PTHR48103">
    <property type="entry name" value="MIDASIN-RELATED"/>
    <property type="match status" value="1"/>
</dbReference>
<dbReference type="SUPFAM" id="SSF52540">
    <property type="entry name" value="P-loop containing nucleoside triphosphate hydrolases"/>
    <property type="match status" value="1"/>
</dbReference>
<accession>A0ABR0K819</accession>